<evidence type="ECO:0000313" key="3">
    <source>
        <dbReference type="Proteomes" id="UP000185860"/>
    </source>
</evidence>
<sequence>MVVSRIDSWIATYCPSLSPGSYQITSPNTPDYNCIAWAALEDDRWWDPTDPDQYWPDGVPRELTLEAFIQAYQTIGYVHCDSVEFESGFQKIAIYTKPAGEPDGVPTHVVRQLPNGRWTSKLGNLEDIEHELDGLRGFYYGAVAQILKRPIGA</sequence>
<feature type="domain" description="DUF7689" evidence="1">
    <location>
        <begin position="23"/>
        <end position="148"/>
    </location>
</feature>
<comment type="caution">
    <text evidence="2">The sequence shown here is derived from an EMBL/GenBank/DDBJ whole genome shotgun (WGS) entry which is preliminary data.</text>
</comment>
<dbReference type="EMBL" id="MRCE01000071">
    <property type="protein sequence ID" value="OKH30126.1"/>
    <property type="molecule type" value="Genomic_DNA"/>
</dbReference>
<gene>
    <name evidence="2" type="ORF">NIES2119_31480</name>
</gene>
<dbReference type="STRING" id="454136.NIES2119_31480"/>
<name>A0A1U7I2C9_9CYAN</name>
<dbReference type="Proteomes" id="UP000185860">
    <property type="component" value="Unassembled WGS sequence"/>
</dbReference>
<accession>A0A1U7I2C9</accession>
<dbReference type="Pfam" id="PF24738">
    <property type="entry name" value="DUF7689"/>
    <property type="match status" value="1"/>
</dbReference>
<protein>
    <recommendedName>
        <fullName evidence="1">DUF7689 domain-containing protein</fullName>
    </recommendedName>
</protein>
<organism evidence="2 3">
    <name type="scientific">[Phormidium ambiguum] IAM M-71</name>
    <dbReference type="NCBI Taxonomy" id="454136"/>
    <lineage>
        <taxon>Bacteria</taxon>
        <taxon>Bacillati</taxon>
        <taxon>Cyanobacteriota</taxon>
        <taxon>Cyanophyceae</taxon>
        <taxon>Oscillatoriophycideae</taxon>
        <taxon>Aerosakkonematales</taxon>
        <taxon>Aerosakkonemataceae</taxon>
        <taxon>Floridanema</taxon>
    </lineage>
</organism>
<dbReference type="AlphaFoldDB" id="A0A1U7I2C9"/>
<evidence type="ECO:0000313" key="2">
    <source>
        <dbReference type="EMBL" id="OKH30126.1"/>
    </source>
</evidence>
<evidence type="ECO:0000259" key="1">
    <source>
        <dbReference type="Pfam" id="PF24738"/>
    </source>
</evidence>
<reference evidence="2 3" key="1">
    <citation type="submission" date="2016-11" db="EMBL/GenBank/DDBJ databases">
        <title>Draft Genome Sequences of Nine Cyanobacterial Strains from Diverse Habitats.</title>
        <authorList>
            <person name="Zhu T."/>
            <person name="Hou S."/>
            <person name="Lu X."/>
            <person name="Hess W.R."/>
        </authorList>
    </citation>
    <scope>NUCLEOTIDE SEQUENCE [LARGE SCALE GENOMIC DNA]</scope>
    <source>
        <strain evidence="2 3">IAM M-71</strain>
    </source>
</reference>
<proteinExistence type="predicted"/>
<dbReference type="InterPro" id="IPR056106">
    <property type="entry name" value="DUF7689"/>
</dbReference>